<gene>
    <name evidence="1" type="ORF">MNBD_DELTA01-2137</name>
</gene>
<dbReference type="AlphaFoldDB" id="A0A3B0R3F0"/>
<proteinExistence type="predicted"/>
<name>A0A3B0R3F0_9ZZZZ</name>
<accession>A0A3B0R3F0</accession>
<reference evidence="1" key="1">
    <citation type="submission" date="2018-06" db="EMBL/GenBank/DDBJ databases">
        <authorList>
            <person name="Zhirakovskaya E."/>
        </authorList>
    </citation>
    <scope>NUCLEOTIDE SEQUENCE</scope>
</reference>
<evidence type="ECO:0000313" key="1">
    <source>
        <dbReference type="EMBL" id="VAV83626.1"/>
    </source>
</evidence>
<protein>
    <submittedName>
        <fullName evidence="1">Uncharacterized protein</fullName>
    </submittedName>
</protein>
<organism evidence="1">
    <name type="scientific">hydrothermal vent metagenome</name>
    <dbReference type="NCBI Taxonomy" id="652676"/>
    <lineage>
        <taxon>unclassified sequences</taxon>
        <taxon>metagenomes</taxon>
        <taxon>ecological metagenomes</taxon>
    </lineage>
</organism>
<sequence length="200" mass="22161">MQINRHIPPKELRHLKKDSERLRKDLIEKYLASPSSRTEAGILPPYLDGHGIISSHINRSELELEANNDLAAKADPYRLWTLRAIGDYRPTGESAALTEICIGAIGEVLGVKARLQVAAGFFSMMVAAVDDYIDKEGTYEVLGERLPAISHAYRDLMDMALETELAAGTINKEELQQIKLALFEVIKTLISSEDIKADSA</sequence>
<feature type="non-terminal residue" evidence="1">
    <location>
        <position position="200"/>
    </location>
</feature>
<dbReference type="EMBL" id="UOEA01000043">
    <property type="protein sequence ID" value="VAV83626.1"/>
    <property type="molecule type" value="Genomic_DNA"/>
</dbReference>